<reference evidence="1 2" key="1">
    <citation type="journal article" date="2015" name="Proc. Natl. Acad. Sci. U.S.A.">
        <title>The resurrection genome of Boea hygrometrica: A blueprint for survival of dehydration.</title>
        <authorList>
            <person name="Xiao L."/>
            <person name="Yang G."/>
            <person name="Zhang L."/>
            <person name="Yang X."/>
            <person name="Zhao S."/>
            <person name="Ji Z."/>
            <person name="Zhou Q."/>
            <person name="Hu M."/>
            <person name="Wang Y."/>
            <person name="Chen M."/>
            <person name="Xu Y."/>
            <person name="Jin H."/>
            <person name="Xiao X."/>
            <person name="Hu G."/>
            <person name="Bao F."/>
            <person name="Hu Y."/>
            <person name="Wan P."/>
            <person name="Li L."/>
            <person name="Deng X."/>
            <person name="Kuang T."/>
            <person name="Xiang C."/>
            <person name="Zhu J.K."/>
            <person name="Oliver M.J."/>
            <person name="He Y."/>
        </authorList>
    </citation>
    <scope>NUCLEOTIDE SEQUENCE [LARGE SCALE GENOMIC DNA]</scope>
    <source>
        <strain evidence="2">cv. XS01</strain>
    </source>
</reference>
<proteinExistence type="predicted"/>
<accession>A0A2Z6ZZY4</accession>
<dbReference type="OrthoDB" id="1839301at2759"/>
<organism evidence="1 2">
    <name type="scientific">Dorcoceras hygrometricum</name>
    <dbReference type="NCBI Taxonomy" id="472368"/>
    <lineage>
        <taxon>Eukaryota</taxon>
        <taxon>Viridiplantae</taxon>
        <taxon>Streptophyta</taxon>
        <taxon>Embryophyta</taxon>
        <taxon>Tracheophyta</taxon>
        <taxon>Spermatophyta</taxon>
        <taxon>Magnoliopsida</taxon>
        <taxon>eudicotyledons</taxon>
        <taxon>Gunneridae</taxon>
        <taxon>Pentapetalae</taxon>
        <taxon>asterids</taxon>
        <taxon>lamiids</taxon>
        <taxon>Lamiales</taxon>
        <taxon>Gesneriaceae</taxon>
        <taxon>Didymocarpoideae</taxon>
        <taxon>Trichosporeae</taxon>
        <taxon>Loxocarpinae</taxon>
        <taxon>Dorcoceras</taxon>
    </lineage>
</organism>
<sequence length="90" mass="9381">MGVGVIEALVASGLSGLLVRASSLSEAALVEFLHNASVRDGIVVSTVQGKPVTISEELFASTFELPMEGLTDLHEVSQDLILEATACLLL</sequence>
<gene>
    <name evidence="1" type="ORF">F511_46627</name>
</gene>
<name>A0A2Z6ZZY4_9LAMI</name>
<evidence type="ECO:0000313" key="1">
    <source>
        <dbReference type="EMBL" id="KZT76348.1"/>
    </source>
</evidence>
<protein>
    <submittedName>
        <fullName evidence="1">Uncharacterized protein</fullName>
    </submittedName>
</protein>
<evidence type="ECO:0000313" key="2">
    <source>
        <dbReference type="Proteomes" id="UP000250235"/>
    </source>
</evidence>
<dbReference type="Proteomes" id="UP000250235">
    <property type="component" value="Unassembled WGS sequence"/>
</dbReference>
<dbReference type="AlphaFoldDB" id="A0A2Z6ZZY4"/>
<keyword evidence="2" id="KW-1185">Reference proteome</keyword>
<dbReference type="EMBL" id="KV130949">
    <property type="protein sequence ID" value="KZT76348.1"/>
    <property type="molecule type" value="Genomic_DNA"/>
</dbReference>